<gene>
    <name evidence="1" type="ORF">ISN44_As06g018740</name>
</gene>
<proteinExistence type="predicted"/>
<dbReference type="Proteomes" id="UP000694251">
    <property type="component" value="Chromosome 6"/>
</dbReference>
<name>A0A8T2CIV3_ARASU</name>
<organism evidence="1 2">
    <name type="scientific">Arabidopsis suecica</name>
    <name type="common">Swedish thale-cress</name>
    <name type="synonym">Cardaminopsis suecica</name>
    <dbReference type="NCBI Taxonomy" id="45249"/>
    <lineage>
        <taxon>Eukaryota</taxon>
        <taxon>Viridiplantae</taxon>
        <taxon>Streptophyta</taxon>
        <taxon>Embryophyta</taxon>
        <taxon>Tracheophyta</taxon>
        <taxon>Spermatophyta</taxon>
        <taxon>Magnoliopsida</taxon>
        <taxon>eudicotyledons</taxon>
        <taxon>Gunneridae</taxon>
        <taxon>Pentapetalae</taxon>
        <taxon>rosids</taxon>
        <taxon>malvids</taxon>
        <taxon>Brassicales</taxon>
        <taxon>Brassicaceae</taxon>
        <taxon>Camelineae</taxon>
        <taxon>Arabidopsis</taxon>
    </lineage>
</organism>
<feature type="non-terminal residue" evidence="1">
    <location>
        <position position="25"/>
    </location>
</feature>
<comment type="caution">
    <text evidence="1">The sequence shown here is derived from an EMBL/GenBank/DDBJ whole genome shotgun (WGS) entry which is preliminary data.</text>
</comment>
<protein>
    <submittedName>
        <fullName evidence="1">Uncharacterized protein</fullName>
    </submittedName>
</protein>
<dbReference type="AlphaFoldDB" id="A0A8T2CIV3"/>
<keyword evidence="2" id="KW-1185">Reference proteome</keyword>
<reference evidence="1 2" key="1">
    <citation type="submission" date="2020-12" db="EMBL/GenBank/DDBJ databases">
        <title>Concerted genomic and epigenomic changes stabilize Arabidopsis allopolyploids.</title>
        <authorList>
            <person name="Chen Z."/>
        </authorList>
    </citation>
    <scope>NUCLEOTIDE SEQUENCE [LARGE SCALE GENOMIC DNA]</scope>
    <source>
        <strain evidence="1">As9502</strain>
        <tissue evidence="1">Leaf</tissue>
    </source>
</reference>
<evidence type="ECO:0000313" key="1">
    <source>
        <dbReference type="EMBL" id="KAG7597523.1"/>
    </source>
</evidence>
<evidence type="ECO:0000313" key="2">
    <source>
        <dbReference type="Proteomes" id="UP000694251"/>
    </source>
</evidence>
<dbReference type="EMBL" id="JAEFBJ010000006">
    <property type="protein sequence ID" value="KAG7597523.1"/>
    <property type="molecule type" value="Genomic_DNA"/>
</dbReference>
<sequence length="25" mass="3134">MMCLNNCTYYQIFSDEYHLFLRQTV</sequence>
<accession>A0A8T2CIV3</accession>